<evidence type="ECO:0000313" key="2">
    <source>
        <dbReference type="EMBL" id="VVV06345.1"/>
    </source>
</evidence>
<organism evidence="2">
    <name type="scientific">Aliivibrio wodanis</name>
    <dbReference type="NCBI Taxonomy" id="80852"/>
    <lineage>
        <taxon>Bacteria</taxon>
        <taxon>Pseudomonadati</taxon>
        <taxon>Pseudomonadota</taxon>
        <taxon>Gammaproteobacteria</taxon>
        <taxon>Vibrionales</taxon>
        <taxon>Vibrionaceae</taxon>
        <taxon>Aliivibrio</taxon>
    </lineage>
</organism>
<protein>
    <recommendedName>
        <fullName evidence="1">Zorya protein ZorC EH domain-containing protein</fullName>
    </recommendedName>
</protein>
<dbReference type="EMBL" id="LR721751">
    <property type="protein sequence ID" value="VVV06345.1"/>
    <property type="molecule type" value="Genomic_DNA"/>
</dbReference>
<dbReference type="AlphaFoldDB" id="A0A5Q4Z4Y1"/>
<accession>A0A5Q4Z4Y1</accession>
<gene>
    <name evidence="2" type="ORF">AW0309160_03835</name>
</gene>
<reference evidence="2" key="1">
    <citation type="submission" date="2019-09" db="EMBL/GenBank/DDBJ databases">
        <authorList>
            <person name="Hjerde E."/>
        </authorList>
    </citation>
    <scope>NUCLEOTIDE SEQUENCE</scope>
    <source>
        <strain evidence="2">06/09/160</strain>
    </source>
</reference>
<evidence type="ECO:0000259" key="1">
    <source>
        <dbReference type="Pfam" id="PF15611"/>
    </source>
</evidence>
<sequence length="668" mass="77795">MSSKGFTFNQPALPGLNSIDKMPFDDFFNMEDSNNQLPSFPPKSIREIVRLVDMGKSDEISILEWLDVIENKNQWQQLDKDEANDACRAIWLAICTNFSLGDIAFFKVALALDNRNTSMVSELIDSMEIVRHVPKLDQFSKEKIEWLVLVADKDYRSIAQRCYTHNITPMAVVRKLRLPKANTYQQKLSEKLIKIVSPQLTTRSEQWLEKCFKELVTTKERIIFCEAAIHHFSDYDYGTAIQSLLEEHCLPMSEDSYWYDLTESSKKTLRTNFDISSYYELKMISRKLTSDDGIKELKFEEHEARQIHSRTMFWSNYSSRFNRIRGLLPYKTYDYLQASELHLSEQIESFNSNCEVYIFELNKIIAVEFLRGELSETRFFKNNEWNAKRLFESKELSIDEIREMSQLEVHDHVTSWQYFCEKQLRTKFKLLPNDNIPYFKGLPPAVNTYSPTVGLPKPAQSYLNERAEKLERWMELFWKNEFRTSKYGHQNGLQQKSNVYLGKAQIMQEIGNDEKFEFYISKAANQGNAEAMWQLGKMKVLSNDRSGKMQEYGEGWVLKAAELGHSKAIEASKKITKRDSKLVRYRESSLNRLKSSIGLVPEMAGADLSSYTRSVLISLIKQYLSLSVNMINFSNAAVLLCVLEERNEVISNDFLAQIDVWAQKLKMK</sequence>
<name>A0A5Q4Z4Y1_9GAMM</name>
<feature type="domain" description="Zorya protein ZorC EH" evidence="1">
    <location>
        <begin position="302"/>
        <end position="421"/>
    </location>
</feature>
<dbReference type="Pfam" id="PF15611">
    <property type="entry name" value="EH_Signature"/>
    <property type="match status" value="1"/>
</dbReference>
<dbReference type="InterPro" id="IPR011990">
    <property type="entry name" value="TPR-like_helical_dom_sf"/>
</dbReference>
<proteinExistence type="predicted"/>
<dbReference type="InterPro" id="IPR028943">
    <property type="entry name" value="ZorC_EH_Signature_dom"/>
</dbReference>
<dbReference type="SUPFAM" id="SSF81901">
    <property type="entry name" value="HCP-like"/>
    <property type="match status" value="1"/>
</dbReference>
<dbReference type="Gene3D" id="1.25.40.10">
    <property type="entry name" value="Tetratricopeptide repeat domain"/>
    <property type="match status" value="1"/>
</dbReference>